<accession>A0AA38H359</accession>
<feature type="region of interest" description="Disordered" evidence="1">
    <location>
        <begin position="279"/>
        <end position="345"/>
    </location>
</feature>
<dbReference type="GeneID" id="77730846"/>
<name>A0AA38H359_9TREE</name>
<evidence type="ECO:0000313" key="2">
    <source>
        <dbReference type="EMBL" id="KAI9631999.1"/>
    </source>
</evidence>
<evidence type="ECO:0000313" key="3">
    <source>
        <dbReference type="Proteomes" id="UP001164286"/>
    </source>
</evidence>
<sequence>MPRPISSAPRKRGSTCDRPSPRYPKGDCMFYPYASAPSVRPIHVHSTLRVVFSVVPNSSTEALGIKLKAALLARGVVLLNKPSDPKASDAHLTFLIAVAHPEEDRLEHAAFSRISWAELIPLIYRVECQGAALRDCVHGKIPSIPMTVSTLLFFTEDHSDVKASLAAFERRWRCPSVAIPEMRIRARSLTPPEFEGDFDMEKHGHLLVAEYVPGFYYNWRDWPMGGSRDGNPTGSGDPEIVAAWETKMISLGRAIRGTGETAPEDDKAGDGHVEEAVEAVDAPLKPKGKMEPLPLSPPGLSTRSRGRPSPSQPSRSAWFLTSMTPTRTTRMRPMPRPLSAVISSK</sequence>
<feature type="region of interest" description="Disordered" evidence="1">
    <location>
        <begin position="1"/>
        <end position="20"/>
    </location>
</feature>
<dbReference type="AlphaFoldDB" id="A0AA38H359"/>
<reference evidence="2" key="1">
    <citation type="journal article" date="2022" name="G3 (Bethesda)">
        <title>High quality genome of the basidiomycete yeast Dioszegia hungarica PDD-24b-2 isolated from cloud water.</title>
        <authorList>
            <person name="Jarrige D."/>
            <person name="Haridas S."/>
            <person name="Bleykasten-Grosshans C."/>
            <person name="Joly M."/>
            <person name="Nadalig T."/>
            <person name="Sancelme M."/>
            <person name="Vuilleumier S."/>
            <person name="Grigoriev I.V."/>
            <person name="Amato P."/>
            <person name="Bringel F."/>
        </authorList>
    </citation>
    <scope>NUCLEOTIDE SEQUENCE</scope>
    <source>
        <strain evidence="2">PDD-24b-2</strain>
    </source>
</reference>
<evidence type="ECO:0000256" key="1">
    <source>
        <dbReference type="SAM" id="MobiDB-lite"/>
    </source>
</evidence>
<organism evidence="2 3">
    <name type="scientific">Dioszegia hungarica</name>
    <dbReference type="NCBI Taxonomy" id="4972"/>
    <lineage>
        <taxon>Eukaryota</taxon>
        <taxon>Fungi</taxon>
        <taxon>Dikarya</taxon>
        <taxon>Basidiomycota</taxon>
        <taxon>Agaricomycotina</taxon>
        <taxon>Tremellomycetes</taxon>
        <taxon>Tremellales</taxon>
        <taxon>Bulleribasidiaceae</taxon>
        <taxon>Dioszegia</taxon>
    </lineage>
</organism>
<feature type="compositionally biased region" description="Low complexity" evidence="1">
    <location>
        <begin position="298"/>
        <end position="316"/>
    </location>
</feature>
<keyword evidence="3" id="KW-1185">Reference proteome</keyword>
<dbReference type="EMBL" id="JAKWFO010000016">
    <property type="protein sequence ID" value="KAI9631999.1"/>
    <property type="molecule type" value="Genomic_DNA"/>
</dbReference>
<dbReference type="Proteomes" id="UP001164286">
    <property type="component" value="Unassembled WGS sequence"/>
</dbReference>
<protein>
    <submittedName>
        <fullName evidence="2">Uncharacterized protein</fullName>
    </submittedName>
</protein>
<comment type="caution">
    <text evidence="2">The sequence shown here is derived from an EMBL/GenBank/DDBJ whole genome shotgun (WGS) entry which is preliminary data.</text>
</comment>
<gene>
    <name evidence="2" type="ORF">MKK02DRAFT_41641</name>
</gene>
<dbReference type="RefSeq" id="XP_052941776.1">
    <property type="nucleotide sequence ID" value="XM_053091641.1"/>
</dbReference>
<feature type="compositionally biased region" description="Low complexity" evidence="1">
    <location>
        <begin position="323"/>
        <end position="332"/>
    </location>
</feature>
<proteinExistence type="predicted"/>